<gene>
    <name evidence="1" type="ORF">AVDCRST_MAG31-1823</name>
</gene>
<dbReference type="AlphaFoldDB" id="A0A6J4TIX5"/>
<name>A0A6J4TIX5_9SPHN</name>
<sequence length="90" mass="9802">MIKSVLNNDDPMTVALQALAVTIQDDRRAERLLDLSGISPSDLRERADDPQLLSAVLRFLEAHEPDLLAVAGELGRKPEELVAARSALEA</sequence>
<dbReference type="InterPro" id="IPR021955">
    <property type="entry name" value="DUF3572"/>
</dbReference>
<organism evidence="1">
    <name type="scientific">uncultured Sphingomonas sp</name>
    <dbReference type="NCBI Taxonomy" id="158754"/>
    <lineage>
        <taxon>Bacteria</taxon>
        <taxon>Pseudomonadati</taxon>
        <taxon>Pseudomonadota</taxon>
        <taxon>Alphaproteobacteria</taxon>
        <taxon>Sphingomonadales</taxon>
        <taxon>Sphingomonadaceae</taxon>
        <taxon>Sphingomonas</taxon>
        <taxon>environmental samples</taxon>
    </lineage>
</organism>
<evidence type="ECO:0000313" key="1">
    <source>
        <dbReference type="EMBL" id="CAA9524710.1"/>
    </source>
</evidence>
<evidence type="ECO:0008006" key="2">
    <source>
        <dbReference type="Google" id="ProtNLM"/>
    </source>
</evidence>
<dbReference type="EMBL" id="CADCWA010000146">
    <property type="protein sequence ID" value="CAA9524710.1"/>
    <property type="molecule type" value="Genomic_DNA"/>
</dbReference>
<proteinExistence type="predicted"/>
<dbReference type="Pfam" id="PF12096">
    <property type="entry name" value="DUF3572"/>
    <property type="match status" value="1"/>
</dbReference>
<reference evidence="1" key="1">
    <citation type="submission" date="2020-02" db="EMBL/GenBank/DDBJ databases">
        <authorList>
            <person name="Meier V. D."/>
        </authorList>
    </citation>
    <scope>NUCLEOTIDE SEQUENCE</scope>
    <source>
        <strain evidence="1">AVDCRST_MAG31</strain>
    </source>
</reference>
<accession>A0A6J4TIX5</accession>
<protein>
    <recommendedName>
        <fullName evidence="2">DUF3572 family protein</fullName>
    </recommendedName>
</protein>